<organism evidence="1 2">
    <name type="scientific">Gracilibacillus ureilyticus</name>
    <dbReference type="NCBI Taxonomy" id="531814"/>
    <lineage>
        <taxon>Bacteria</taxon>
        <taxon>Bacillati</taxon>
        <taxon>Bacillota</taxon>
        <taxon>Bacilli</taxon>
        <taxon>Bacillales</taxon>
        <taxon>Bacillaceae</taxon>
        <taxon>Gracilibacillus</taxon>
    </lineage>
</organism>
<dbReference type="Proteomes" id="UP000199687">
    <property type="component" value="Unassembled WGS sequence"/>
</dbReference>
<evidence type="ECO:0000313" key="1">
    <source>
        <dbReference type="EMBL" id="SES26747.1"/>
    </source>
</evidence>
<dbReference type="RefSeq" id="WP_175480528.1">
    <property type="nucleotide sequence ID" value="NZ_FOGL01000030.1"/>
</dbReference>
<accession>A0A1H9VZE3</accession>
<dbReference type="EMBL" id="FOGL01000030">
    <property type="protein sequence ID" value="SES26747.1"/>
    <property type="molecule type" value="Genomic_DNA"/>
</dbReference>
<dbReference type="AlphaFoldDB" id="A0A1H9VZE3"/>
<protein>
    <submittedName>
        <fullName evidence="1">Uncharacterized protein</fullName>
    </submittedName>
</protein>
<sequence>MGKTKRDPNSVELDNKIIGPWLNETGAVDQTSQEYNCLRIEDKNKE</sequence>
<name>A0A1H9VZE3_9BACI</name>
<reference evidence="1 2" key="1">
    <citation type="submission" date="2016-10" db="EMBL/GenBank/DDBJ databases">
        <authorList>
            <person name="de Groot N.N."/>
        </authorList>
    </citation>
    <scope>NUCLEOTIDE SEQUENCE [LARGE SCALE GENOMIC DNA]</scope>
    <source>
        <strain evidence="1 2">CGMCC 1.7727</strain>
    </source>
</reference>
<gene>
    <name evidence="1" type="ORF">SAMN04487944_13013</name>
</gene>
<proteinExistence type="predicted"/>
<evidence type="ECO:0000313" key="2">
    <source>
        <dbReference type="Proteomes" id="UP000199687"/>
    </source>
</evidence>
<keyword evidence="2" id="KW-1185">Reference proteome</keyword>